<feature type="repeat" description="PPR" evidence="2">
    <location>
        <begin position="390"/>
        <end position="424"/>
    </location>
</feature>
<evidence type="ECO:0000313" key="4">
    <source>
        <dbReference type="Proteomes" id="UP000594638"/>
    </source>
</evidence>
<dbReference type="EMBL" id="CACTIH010000162">
    <property type="protein sequence ID" value="CAA2955761.1"/>
    <property type="molecule type" value="Genomic_DNA"/>
</dbReference>
<protein>
    <submittedName>
        <fullName evidence="3">Pentatricopeptide repeat-containing At5g39350</fullName>
    </submittedName>
</protein>
<sequence length="676" mass="75222">MNGPSQSLSKTLKRLFPTASGQCESLLHHCATAKSLPTTKKLHAHVITLGLLSDHTHFLSLLISAYAICGQVNYACKLFDELSDRTLLSYKAMIRMYTENGFPLGALKLFVEMLESCRNYPDRYTYPFVIRACGDLVLLDLGVVVHGLTVKSGFGTGTFVGNCLLAMYMKCGDKDGARRVFNAMKEKGVVSWNTMISGYFRNDSAKEAVMVFREMVNGGVEADCATVLSVLPACGYLKNLEVGREVHLLVEEKCLGKRLAVQNALMDMYVKCGRVDEASRVFYGMVERDVVTWTTMINGYILHANWTSAVELCQMMQIEGVRPNEVTLASLLAACTNLPDLRLGRCLHGWAIRHKLECDVNVETALIGLYAKCNCVKLSFRVFSRTSKKRTVPWNAVLSGCVHNKLARESLELFKQMLLEEIKPDDATWKSLLPAYAMVADLQQTLNIHGYLVRAGFISKTDIATGLVDIYSKCGSLELAHKLFDGISKKNRDIVSWSVIIAGYGMHGHGEVALSLFNQMVQSGVEPNEVTFTSVLHACSHVGLVDDGLKLFNFMHKNYQESLRTDHYTCMVDLLGRADRLEEAYELIKSMPFKPNHSVWGALLGACVIHENVELGEVAANWLFELEPENTGNYVLMGNIYSALGRWTDAENVRRMMDNIGLVKAPAHSAVEVRNM</sequence>
<gene>
    <name evidence="3" type="ORF">OLEA9_A056771</name>
</gene>
<dbReference type="Proteomes" id="UP000594638">
    <property type="component" value="Unassembled WGS sequence"/>
</dbReference>
<dbReference type="PROSITE" id="PS51375">
    <property type="entry name" value="PPR"/>
    <property type="match status" value="5"/>
</dbReference>
<keyword evidence="4" id="KW-1185">Reference proteome</keyword>
<reference evidence="3 4" key="1">
    <citation type="submission" date="2019-12" db="EMBL/GenBank/DDBJ databases">
        <authorList>
            <person name="Alioto T."/>
            <person name="Alioto T."/>
            <person name="Gomez Garrido J."/>
        </authorList>
    </citation>
    <scope>NUCLEOTIDE SEQUENCE [LARGE SCALE GENOMIC DNA]</scope>
</reference>
<dbReference type="PANTHER" id="PTHR47926">
    <property type="entry name" value="PENTATRICOPEPTIDE REPEAT-CONTAINING PROTEIN"/>
    <property type="match status" value="1"/>
</dbReference>
<dbReference type="InterPro" id="IPR011990">
    <property type="entry name" value="TPR-like_helical_dom_sf"/>
</dbReference>
<dbReference type="FunFam" id="1.25.40.10:FF:000090">
    <property type="entry name" value="Pentatricopeptide repeat-containing protein, chloroplastic"/>
    <property type="match status" value="1"/>
</dbReference>
<proteinExistence type="predicted"/>
<feature type="repeat" description="PPR" evidence="2">
    <location>
        <begin position="289"/>
        <end position="323"/>
    </location>
</feature>
<name>A0A8S0PN77_OLEEU</name>
<dbReference type="AlphaFoldDB" id="A0A8S0PN77"/>
<dbReference type="InterPro" id="IPR002885">
    <property type="entry name" value="PPR_rpt"/>
</dbReference>
<dbReference type="GO" id="GO:0009451">
    <property type="term" value="P:RNA modification"/>
    <property type="evidence" value="ECO:0007669"/>
    <property type="project" value="InterPro"/>
</dbReference>
<comment type="caution">
    <text evidence="3">The sequence shown here is derived from an EMBL/GenBank/DDBJ whole genome shotgun (WGS) entry which is preliminary data.</text>
</comment>
<dbReference type="InterPro" id="IPR046848">
    <property type="entry name" value="E_motif"/>
</dbReference>
<evidence type="ECO:0000256" key="2">
    <source>
        <dbReference type="PROSITE-ProRule" id="PRU00708"/>
    </source>
</evidence>
<feature type="repeat" description="PPR" evidence="2">
    <location>
        <begin position="188"/>
        <end position="222"/>
    </location>
</feature>
<accession>A0A8S0PN77</accession>
<dbReference type="Pfam" id="PF20431">
    <property type="entry name" value="E_motif"/>
    <property type="match status" value="1"/>
</dbReference>
<dbReference type="GO" id="GO:0003729">
    <property type="term" value="F:mRNA binding"/>
    <property type="evidence" value="ECO:0007669"/>
    <property type="project" value="UniProtKB-ARBA"/>
</dbReference>
<organism evidence="3 4">
    <name type="scientific">Olea europaea subsp. europaea</name>
    <dbReference type="NCBI Taxonomy" id="158383"/>
    <lineage>
        <taxon>Eukaryota</taxon>
        <taxon>Viridiplantae</taxon>
        <taxon>Streptophyta</taxon>
        <taxon>Embryophyta</taxon>
        <taxon>Tracheophyta</taxon>
        <taxon>Spermatophyta</taxon>
        <taxon>Magnoliopsida</taxon>
        <taxon>eudicotyledons</taxon>
        <taxon>Gunneridae</taxon>
        <taxon>Pentapetalae</taxon>
        <taxon>asterids</taxon>
        <taxon>lamiids</taxon>
        <taxon>Lamiales</taxon>
        <taxon>Oleaceae</taxon>
        <taxon>Oleeae</taxon>
        <taxon>Olea</taxon>
    </lineage>
</organism>
<keyword evidence="1" id="KW-0677">Repeat</keyword>
<dbReference type="Gramene" id="OE9A056771T1">
    <property type="protein sequence ID" value="OE9A056771C1"/>
    <property type="gene ID" value="OE9A056771"/>
</dbReference>
<dbReference type="FunFam" id="1.25.40.10:FF:000436">
    <property type="entry name" value="Pentatricopeptide repeat-containing protein At5g39350 family"/>
    <property type="match status" value="1"/>
</dbReference>
<dbReference type="Pfam" id="PF01535">
    <property type="entry name" value="PPR"/>
    <property type="match status" value="5"/>
</dbReference>
<dbReference type="FunFam" id="1.25.40.10:FF:000073">
    <property type="entry name" value="Pentatricopeptide repeat-containing protein chloroplastic"/>
    <property type="match status" value="1"/>
</dbReference>
<evidence type="ECO:0000313" key="3">
    <source>
        <dbReference type="EMBL" id="CAA2955761.1"/>
    </source>
</evidence>
<evidence type="ECO:0000256" key="1">
    <source>
        <dbReference type="ARBA" id="ARBA00022737"/>
    </source>
</evidence>
<dbReference type="Pfam" id="PF13041">
    <property type="entry name" value="PPR_2"/>
    <property type="match status" value="3"/>
</dbReference>
<dbReference type="NCBIfam" id="TIGR00756">
    <property type="entry name" value="PPR"/>
    <property type="match status" value="6"/>
</dbReference>
<dbReference type="Gene3D" id="1.25.40.10">
    <property type="entry name" value="Tetratricopeptide repeat domain"/>
    <property type="match status" value="5"/>
</dbReference>
<feature type="repeat" description="PPR" evidence="2">
    <location>
        <begin position="493"/>
        <end position="527"/>
    </location>
</feature>
<dbReference type="FunFam" id="1.25.40.10:FF:000344">
    <property type="entry name" value="Pentatricopeptide repeat-containing protein"/>
    <property type="match status" value="1"/>
</dbReference>
<dbReference type="PANTHER" id="PTHR47926:SF493">
    <property type="entry name" value="PENTATRICOPEPTIDE REPEAT-CONTAINING PROTEIN"/>
    <property type="match status" value="1"/>
</dbReference>
<dbReference type="OrthoDB" id="185373at2759"/>
<feature type="repeat" description="PPR" evidence="2">
    <location>
        <begin position="528"/>
        <end position="558"/>
    </location>
</feature>
<dbReference type="InterPro" id="IPR046960">
    <property type="entry name" value="PPR_At4g14850-like_plant"/>
</dbReference>